<dbReference type="InterPro" id="IPR037171">
    <property type="entry name" value="NagB/RpiA_transferase-like"/>
</dbReference>
<keyword evidence="13" id="KW-1185">Reference proteome</keyword>
<dbReference type="InterPro" id="IPR000649">
    <property type="entry name" value="IF-2B-related"/>
</dbReference>
<dbReference type="GO" id="GO:0003743">
    <property type="term" value="F:translation initiation factor activity"/>
    <property type="evidence" value="ECO:0007669"/>
    <property type="project" value="UniProtKB-KW"/>
</dbReference>
<dbReference type="Pfam" id="PF01008">
    <property type="entry name" value="IF-2B"/>
    <property type="match status" value="1"/>
</dbReference>
<dbReference type="AlphaFoldDB" id="A0A0R3VU00"/>
<keyword evidence="4" id="KW-0396">Initiation factor</keyword>
<keyword evidence="3" id="KW-0963">Cytoplasm</keyword>
<dbReference type="OrthoDB" id="10249309at2759"/>
<comment type="subcellular location">
    <subcellularLocation>
        <location evidence="1">Cytoplasm</location>
        <location evidence="1">Cytosol</location>
    </subcellularLocation>
</comment>
<dbReference type="GO" id="GO:0005085">
    <property type="term" value="F:guanyl-nucleotide exchange factor activity"/>
    <property type="evidence" value="ECO:0007669"/>
    <property type="project" value="TreeGrafter"/>
</dbReference>
<dbReference type="InterPro" id="IPR042529">
    <property type="entry name" value="IF_2B-like_C"/>
</dbReference>
<dbReference type="SUPFAM" id="SSF53649">
    <property type="entry name" value="Alkaline phosphatase-like"/>
    <property type="match status" value="1"/>
</dbReference>
<evidence type="ECO:0000256" key="2">
    <source>
        <dbReference type="ARBA" id="ARBA00007251"/>
    </source>
</evidence>
<sequence length="744" mass="82682">MAVADTLGGSVALLGDRLDYEPTMDIGKIFVERCDSEENKSEAIVATEVLIMLMKSSSIRTVQGLDDMINDAVRQMRQTDRANCSVKSACDIFQRFITLAVLDNPGDFEEVKKVLLDRAYIFLNKINGYRDIIAKNTSLLFRNNFHVLTHAKSRAVIEALSYIVNNETNRRTLHCYVTQCMPSGSGCRMVQELRRRGVPSSSVPDTAVAYLMPQIDAVVLGAEAVVESGGVLNALGSCSISMIAHSMGKPVYVLVESFKFLRVYPLDQRSIPDELKWPPSQLAKVLETYVDGMGVLFLLFFVLVAHASSSAYNTQTPHDSRLLILFLDGLRWDYLNHLDATGGIGRMRTRGCHVPRVKPVFPANCYSNMHALFAGHNSTNLDIFNDMFKAEYTHPELLWNRALKQGKSVKLFHFPFCSSLLERGMDCVQPVDEHTSLNTTLDDALQSLANHTTDLAVVYYGELDRVAHARGPSSEEMKHGETILKVDEAIFNVIQSLQILHDASLNFAVVSDHGMTDFKGFLALDRVFKWMLIDKVVNFGSAVGLWPKPDVEKNLANSLPADGHFHVYTPQTMPVTLWHPTLLPPIVLVAEPGYVFQISYHPPVTWDHLSAHNISRQPQGVHGYLPDVTDMHTTFLAYGPAFEFGCGGEQGGLYTYDLFPLLNNALSGGAVIKPTRGGESETGWEMKLLGGILFTLFAVVLILGLALRRLLRIGRKHASSPLVYDFAEVDEYEEGFKADAEMKA</sequence>
<keyword evidence="5" id="KW-0648">Protein biosynthesis</keyword>
<comment type="function">
    <text evidence="6">Acts as a component of the translation initiation factor 2B (eIF2B) complex, which catalyzes the exchange of GDP for GTP on eukaryotic initiation factor 2 (eIF2) gamma subunit. Its guanine nucleotide exchange factor activity is repressed when bound to eIF2 complex phosphorylated on the alpha subunit, thereby limiting the amount of methionyl-initiator methionine tRNA available to the ribosome and consequently global translation is repressed.</text>
</comment>
<dbReference type="Pfam" id="PF01663">
    <property type="entry name" value="Phosphodiest"/>
    <property type="match status" value="1"/>
</dbReference>
<evidence type="ECO:0000256" key="4">
    <source>
        <dbReference type="ARBA" id="ARBA00022540"/>
    </source>
</evidence>
<dbReference type="InterPro" id="IPR002591">
    <property type="entry name" value="Phosphodiest/P_Trfase"/>
</dbReference>
<dbReference type="InterPro" id="IPR017850">
    <property type="entry name" value="Alkaline_phosphatase_core_sf"/>
</dbReference>
<evidence type="ECO:0000256" key="7">
    <source>
        <dbReference type="ARBA" id="ARBA00044208"/>
    </source>
</evidence>
<keyword evidence="11" id="KW-0472">Membrane</keyword>
<evidence type="ECO:0000313" key="12">
    <source>
        <dbReference type="EMBL" id="VDK21739.1"/>
    </source>
</evidence>
<evidence type="ECO:0000256" key="1">
    <source>
        <dbReference type="ARBA" id="ARBA00004514"/>
    </source>
</evidence>
<dbReference type="STRING" id="60517.A0A0R3VU00"/>
<evidence type="ECO:0000313" key="14">
    <source>
        <dbReference type="WBParaSite" id="TASK_0000075501-mRNA-1"/>
    </source>
</evidence>
<name>A0A0R3VU00_TAEAS</name>
<dbReference type="PANTHER" id="PTHR45860">
    <property type="entry name" value="TRANSLATION INITIATION FACTOR EIF-2B SUBUNIT ALPHA"/>
    <property type="match status" value="1"/>
</dbReference>
<evidence type="ECO:0000313" key="13">
    <source>
        <dbReference type="Proteomes" id="UP000282613"/>
    </source>
</evidence>
<comment type="subunit">
    <text evidence="9">Component of the translation initiation factor 2B (eIF2B) complex which is a heterodecamer of two sets of five different subunits: alpha, beta, gamma, delta and epsilon. Subunits alpha, beta and delta comprise a regulatory subcomplex and subunits epsilon and gamma comprise a catalytic subcomplex. Within the complex, the hexameric regulatory complex resides at the center, with the two heterodimeric catalytic subcomplexes bound on opposite sides.</text>
</comment>
<dbReference type="Gene3D" id="3.40.50.10470">
    <property type="entry name" value="Translation initiation factor eif-2b, domain 2"/>
    <property type="match status" value="1"/>
</dbReference>
<dbReference type="InterPro" id="IPR051501">
    <property type="entry name" value="eIF2B_alpha/beta/delta"/>
</dbReference>
<dbReference type="EMBL" id="UYRS01000116">
    <property type="protein sequence ID" value="VDK21739.1"/>
    <property type="molecule type" value="Genomic_DNA"/>
</dbReference>
<evidence type="ECO:0000256" key="5">
    <source>
        <dbReference type="ARBA" id="ARBA00022917"/>
    </source>
</evidence>
<protein>
    <recommendedName>
        <fullName evidence="7">Translation initiation factor eIF2B subunit alpha</fullName>
    </recommendedName>
    <alternativeName>
        <fullName evidence="8">eIF2B GDP-GTP exchange factor subunit alpha</fullName>
    </alternativeName>
</protein>
<reference evidence="14" key="1">
    <citation type="submission" date="2017-02" db="UniProtKB">
        <authorList>
            <consortium name="WormBaseParasite"/>
        </authorList>
    </citation>
    <scope>IDENTIFICATION</scope>
</reference>
<evidence type="ECO:0000256" key="11">
    <source>
        <dbReference type="SAM" id="Phobius"/>
    </source>
</evidence>
<dbReference type="GO" id="GO:0005851">
    <property type="term" value="C:eukaryotic translation initiation factor 2B complex"/>
    <property type="evidence" value="ECO:0007669"/>
    <property type="project" value="TreeGrafter"/>
</dbReference>
<dbReference type="Proteomes" id="UP000282613">
    <property type="component" value="Unassembled WGS sequence"/>
</dbReference>
<proteinExistence type="inferred from homology"/>
<gene>
    <name evidence="12" type="ORF">TASK_LOCUS756</name>
</gene>
<dbReference type="WBParaSite" id="TASK_0000075501-mRNA-1">
    <property type="protein sequence ID" value="TASK_0000075501-mRNA-1"/>
    <property type="gene ID" value="TASK_0000075501"/>
</dbReference>
<keyword evidence="11" id="KW-0812">Transmembrane</keyword>
<keyword evidence="11" id="KW-1133">Transmembrane helix</keyword>
<dbReference type="Gene3D" id="3.40.720.10">
    <property type="entry name" value="Alkaline Phosphatase, subunit A"/>
    <property type="match status" value="1"/>
</dbReference>
<dbReference type="GO" id="GO:0005829">
    <property type="term" value="C:cytosol"/>
    <property type="evidence" value="ECO:0007669"/>
    <property type="project" value="UniProtKB-SubCell"/>
</dbReference>
<evidence type="ECO:0000256" key="6">
    <source>
        <dbReference type="ARBA" id="ARBA00043898"/>
    </source>
</evidence>
<comment type="similarity">
    <text evidence="2 10">Belongs to the eIF-2B alpha/beta/delta subunits family.</text>
</comment>
<organism evidence="14">
    <name type="scientific">Taenia asiatica</name>
    <name type="common">Asian tapeworm</name>
    <dbReference type="NCBI Taxonomy" id="60517"/>
    <lineage>
        <taxon>Eukaryota</taxon>
        <taxon>Metazoa</taxon>
        <taxon>Spiralia</taxon>
        <taxon>Lophotrochozoa</taxon>
        <taxon>Platyhelminthes</taxon>
        <taxon>Cestoda</taxon>
        <taxon>Eucestoda</taxon>
        <taxon>Cyclophyllidea</taxon>
        <taxon>Taeniidae</taxon>
        <taxon>Taenia</taxon>
    </lineage>
</organism>
<evidence type="ECO:0000256" key="8">
    <source>
        <dbReference type="ARBA" id="ARBA00044236"/>
    </source>
</evidence>
<evidence type="ECO:0000256" key="9">
    <source>
        <dbReference type="ARBA" id="ARBA00046432"/>
    </source>
</evidence>
<dbReference type="SUPFAM" id="SSF100950">
    <property type="entry name" value="NagB/RpiA/CoA transferase-like"/>
    <property type="match status" value="1"/>
</dbReference>
<evidence type="ECO:0000256" key="3">
    <source>
        <dbReference type="ARBA" id="ARBA00022490"/>
    </source>
</evidence>
<evidence type="ECO:0000256" key="10">
    <source>
        <dbReference type="RuleBase" id="RU003814"/>
    </source>
</evidence>
<dbReference type="Gene3D" id="1.20.120.1070">
    <property type="entry name" value="Translation initiation factor eIF-2B, N-terminal domain"/>
    <property type="match status" value="1"/>
</dbReference>
<feature type="transmembrane region" description="Helical" evidence="11">
    <location>
        <begin position="688"/>
        <end position="707"/>
    </location>
</feature>
<dbReference type="PANTHER" id="PTHR45860:SF1">
    <property type="entry name" value="TRANSLATION INITIATION FACTOR EIF-2B SUBUNIT ALPHA"/>
    <property type="match status" value="1"/>
</dbReference>
<accession>A0A0R3VU00</accession>
<reference evidence="12 13" key="2">
    <citation type="submission" date="2018-11" db="EMBL/GenBank/DDBJ databases">
        <authorList>
            <consortium name="Pathogen Informatics"/>
        </authorList>
    </citation>
    <scope>NUCLEOTIDE SEQUENCE [LARGE SCALE GENOMIC DNA]</scope>
</reference>
<dbReference type="InterPro" id="IPR042528">
    <property type="entry name" value="elF-2B_alpha_N"/>
</dbReference>